<evidence type="ECO:0000256" key="2">
    <source>
        <dbReference type="ARBA" id="ARBA00022679"/>
    </source>
</evidence>
<dbReference type="InterPro" id="IPR007120">
    <property type="entry name" value="DNA-dir_RNAP_su2_dom"/>
</dbReference>
<keyword evidence="2 6" id="KW-0808">Transferase</keyword>
<evidence type="ECO:0000256" key="6">
    <source>
        <dbReference type="HAMAP-Rule" id="MF_01321"/>
    </source>
</evidence>
<dbReference type="InterPro" id="IPR007642">
    <property type="entry name" value="RNA_pol_Rpb2_2"/>
</dbReference>
<dbReference type="Pfam" id="PF04560">
    <property type="entry name" value="RNA_pol_Rpb2_7"/>
    <property type="match status" value="1"/>
</dbReference>
<dbReference type="EC" id="2.7.7.6" evidence="6 8"/>
<dbReference type="InterPro" id="IPR015712">
    <property type="entry name" value="DNA-dir_RNA_pol_su2"/>
</dbReference>
<dbReference type="EMBL" id="PCRM01000025">
    <property type="protein sequence ID" value="PIP21694.1"/>
    <property type="molecule type" value="Genomic_DNA"/>
</dbReference>
<feature type="domain" description="DNA-directed RNA polymerase subunit 2 hybrid-binding" evidence="9">
    <location>
        <begin position="590"/>
        <end position="976"/>
    </location>
</feature>
<dbReference type="InterPro" id="IPR037033">
    <property type="entry name" value="DNA-dir_RNAP_su2_hyb_sf"/>
</dbReference>
<organism evidence="15 16">
    <name type="scientific">Candidatus Nealsonbacteria bacterium CG23_combo_of_CG06-09_8_20_14_all_40_13</name>
    <dbReference type="NCBI Taxonomy" id="1974724"/>
    <lineage>
        <taxon>Bacteria</taxon>
        <taxon>Candidatus Nealsoniibacteriota</taxon>
    </lineage>
</organism>
<keyword evidence="4 6" id="KW-0804">Transcription</keyword>
<dbReference type="NCBIfam" id="NF001616">
    <property type="entry name" value="PRK00405.1"/>
    <property type="match status" value="1"/>
</dbReference>
<dbReference type="InterPro" id="IPR010243">
    <property type="entry name" value="RNA_pol_bsu_bac"/>
</dbReference>
<proteinExistence type="inferred from homology"/>
<dbReference type="Gene3D" id="2.30.150.10">
    <property type="entry name" value="DNA-directed RNA polymerase, beta subunit, external 1 domain"/>
    <property type="match status" value="1"/>
</dbReference>
<dbReference type="CDD" id="cd00653">
    <property type="entry name" value="RNA_pol_B_RPB2"/>
    <property type="match status" value="1"/>
</dbReference>
<dbReference type="Pfam" id="PF00562">
    <property type="entry name" value="RNA_pol_Rpb2_6"/>
    <property type="match status" value="1"/>
</dbReference>
<comment type="caution">
    <text evidence="15">The sequence shown here is derived from an EMBL/GenBank/DDBJ whole genome shotgun (WGS) entry which is preliminary data.</text>
</comment>
<feature type="domain" description="RNA polymerase beta subunit protrusion" evidence="12">
    <location>
        <begin position="46"/>
        <end position="368"/>
    </location>
</feature>
<dbReference type="InterPro" id="IPR007644">
    <property type="entry name" value="RNA_pol_bsu_protrusion"/>
</dbReference>
<evidence type="ECO:0000313" key="16">
    <source>
        <dbReference type="Proteomes" id="UP000231567"/>
    </source>
</evidence>
<dbReference type="Gene3D" id="3.90.1110.10">
    <property type="entry name" value="RNA polymerase Rpb2, domain 2"/>
    <property type="match status" value="1"/>
</dbReference>
<dbReference type="PROSITE" id="PS01166">
    <property type="entry name" value="RNA_POL_BETA"/>
    <property type="match status" value="1"/>
</dbReference>
<comment type="catalytic activity">
    <reaction evidence="5 6 8">
        <text>RNA(n) + a ribonucleoside 5'-triphosphate = RNA(n+1) + diphosphate</text>
        <dbReference type="Rhea" id="RHEA:21248"/>
        <dbReference type="Rhea" id="RHEA-COMP:14527"/>
        <dbReference type="Rhea" id="RHEA-COMP:17342"/>
        <dbReference type="ChEBI" id="CHEBI:33019"/>
        <dbReference type="ChEBI" id="CHEBI:61557"/>
        <dbReference type="ChEBI" id="CHEBI:140395"/>
        <dbReference type="EC" id="2.7.7.6"/>
    </reaction>
</comment>
<dbReference type="GO" id="GO:0006351">
    <property type="term" value="P:DNA-templated transcription"/>
    <property type="evidence" value="ECO:0007669"/>
    <property type="project" value="UniProtKB-UniRule"/>
</dbReference>
<dbReference type="Gene3D" id="2.40.270.10">
    <property type="entry name" value="DNA-directed RNA polymerase, subunit 2, domain 6"/>
    <property type="match status" value="2"/>
</dbReference>
<feature type="domain" description="RNA polymerase Rpb2" evidence="11">
    <location>
        <begin position="150"/>
        <end position="322"/>
    </location>
</feature>
<dbReference type="GO" id="GO:0003677">
    <property type="term" value="F:DNA binding"/>
    <property type="evidence" value="ECO:0007669"/>
    <property type="project" value="UniProtKB-UniRule"/>
</dbReference>
<dbReference type="GO" id="GO:0000428">
    <property type="term" value="C:DNA-directed RNA polymerase complex"/>
    <property type="evidence" value="ECO:0007669"/>
    <property type="project" value="UniProtKB-KW"/>
</dbReference>
<dbReference type="FunFam" id="3.90.1800.10:FF:000001">
    <property type="entry name" value="DNA-directed RNA polymerase subunit beta"/>
    <property type="match status" value="1"/>
</dbReference>
<reference evidence="15 16" key="1">
    <citation type="submission" date="2017-09" db="EMBL/GenBank/DDBJ databases">
        <title>Depth-based differentiation of microbial function through sediment-hosted aquifers and enrichment of novel symbionts in the deep terrestrial subsurface.</title>
        <authorList>
            <person name="Probst A.J."/>
            <person name="Ladd B."/>
            <person name="Jarett J.K."/>
            <person name="Geller-Mcgrath D.E."/>
            <person name="Sieber C.M."/>
            <person name="Emerson J.B."/>
            <person name="Anantharaman K."/>
            <person name="Thomas B.C."/>
            <person name="Malmstrom R."/>
            <person name="Stieglmeier M."/>
            <person name="Klingl A."/>
            <person name="Woyke T."/>
            <person name="Ryan C.M."/>
            <person name="Banfield J.F."/>
        </authorList>
    </citation>
    <scope>NUCLEOTIDE SEQUENCE [LARGE SCALE GENOMIC DNA]</scope>
    <source>
        <strain evidence="15">CG23_combo_of_CG06-09_8_20_14_all_40_13</strain>
    </source>
</reference>
<feature type="domain" description="RNA polymerase Rpb2" evidence="10">
    <location>
        <begin position="978"/>
        <end position="1050"/>
    </location>
</feature>
<evidence type="ECO:0000259" key="14">
    <source>
        <dbReference type="Pfam" id="PF10385"/>
    </source>
</evidence>
<dbReference type="Gene3D" id="3.90.1800.10">
    <property type="entry name" value="RNA polymerase alpha subunit dimerisation domain"/>
    <property type="match status" value="1"/>
</dbReference>
<dbReference type="AlphaFoldDB" id="A0A2G9YR39"/>
<dbReference type="Pfam" id="PF04565">
    <property type="entry name" value="RNA_pol_Rpb2_3"/>
    <property type="match status" value="1"/>
</dbReference>
<dbReference type="HAMAP" id="MF_01321">
    <property type="entry name" value="RNApol_bact_RpoB"/>
    <property type="match status" value="1"/>
</dbReference>
<accession>A0A2G9YR39</accession>
<dbReference type="InterPro" id="IPR007645">
    <property type="entry name" value="RNA_pol_Rpb2_3"/>
</dbReference>
<evidence type="ECO:0000256" key="3">
    <source>
        <dbReference type="ARBA" id="ARBA00022695"/>
    </source>
</evidence>
<dbReference type="Proteomes" id="UP000231567">
    <property type="component" value="Unassembled WGS sequence"/>
</dbReference>
<dbReference type="PANTHER" id="PTHR20856">
    <property type="entry name" value="DNA-DIRECTED RNA POLYMERASE I SUBUNIT 2"/>
    <property type="match status" value="1"/>
</dbReference>
<dbReference type="Gene3D" id="3.90.1100.10">
    <property type="match status" value="1"/>
</dbReference>
<dbReference type="InterPro" id="IPR037034">
    <property type="entry name" value="RNA_pol_Rpb2_2_sf"/>
</dbReference>
<feature type="domain" description="DNA-directed RNA polymerase beta subunit external 1" evidence="14">
    <location>
        <begin position="468"/>
        <end position="528"/>
    </location>
</feature>
<evidence type="ECO:0000256" key="5">
    <source>
        <dbReference type="ARBA" id="ARBA00048552"/>
    </source>
</evidence>
<dbReference type="InterPro" id="IPR019462">
    <property type="entry name" value="DNA-dir_RNA_pol_bsu_external_1"/>
</dbReference>
<dbReference type="InterPro" id="IPR042107">
    <property type="entry name" value="DNA-dir_RNA_pol_bsu_ext_1_sf"/>
</dbReference>
<dbReference type="Pfam" id="PF04563">
    <property type="entry name" value="RNA_pol_Rpb2_1"/>
    <property type="match status" value="1"/>
</dbReference>
<keyword evidence="3 6" id="KW-0548">Nucleotidyltransferase</keyword>
<dbReference type="InterPro" id="IPR014724">
    <property type="entry name" value="RNA_pol_RPB2_OB-fold"/>
</dbReference>
<evidence type="ECO:0000256" key="4">
    <source>
        <dbReference type="ARBA" id="ARBA00023163"/>
    </source>
</evidence>
<evidence type="ECO:0000259" key="11">
    <source>
        <dbReference type="Pfam" id="PF04561"/>
    </source>
</evidence>
<evidence type="ECO:0000259" key="12">
    <source>
        <dbReference type="Pfam" id="PF04563"/>
    </source>
</evidence>
<dbReference type="GO" id="GO:0032549">
    <property type="term" value="F:ribonucleoside binding"/>
    <property type="evidence" value="ECO:0007669"/>
    <property type="project" value="InterPro"/>
</dbReference>
<dbReference type="SUPFAM" id="SSF64484">
    <property type="entry name" value="beta and beta-prime subunits of DNA dependent RNA-polymerase"/>
    <property type="match status" value="1"/>
</dbReference>
<comment type="function">
    <text evidence="6 8">DNA-dependent RNA polymerase catalyzes the transcription of DNA into RNA using the four ribonucleoside triphosphates as substrates.</text>
</comment>
<dbReference type="InterPro" id="IPR007121">
    <property type="entry name" value="RNA_pol_bsu_CS"/>
</dbReference>
<comment type="similarity">
    <text evidence="6 7">Belongs to the RNA polymerase beta chain family.</text>
</comment>
<evidence type="ECO:0000313" key="15">
    <source>
        <dbReference type="EMBL" id="PIP21694.1"/>
    </source>
</evidence>
<evidence type="ECO:0000256" key="8">
    <source>
        <dbReference type="RuleBase" id="RU363031"/>
    </source>
</evidence>
<dbReference type="NCBIfam" id="TIGR02013">
    <property type="entry name" value="rpoB"/>
    <property type="match status" value="1"/>
</dbReference>
<keyword evidence="1 6" id="KW-0240">DNA-directed RNA polymerase</keyword>
<evidence type="ECO:0000256" key="7">
    <source>
        <dbReference type="RuleBase" id="RU000434"/>
    </source>
</evidence>
<evidence type="ECO:0000259" key="10">
    <source>
        <dbReference type="Pfam" id="PF04560"/>
    </source>
</evidence>
<dbReference type="InterPro" id="IPR007641">
    <property type="entry name" value="RNA_pol_Rpb2_7"/>
</dbReference>
<name>A0A2G9YR39_9BACT</name>
<gene>
    <name evidence="6 15" type="primary">rpoB</name>
    <name evidence="15" type="ORF">COX39_01700</name>
</gene>
<evidence type="ECO:0000256" key="1">
    <source>
        <dbReference type="ARBA" id="ARBA00022478"/>
    </source>
</evidence>
<dbReference type="Pfam" id="PF04561">
    <property type="entry name" value="RNA_pol_Rpb2_2"/>
    <property type="match status" value="1"/>
</dbReference>
<dbReference type="Gene3D" id="2.40.50.150">
    <property type="match status" value="1"/>
</dbReference>
<evidence type="ECO:0000259" key="13">
    <source>
        <dbReference type="Pfam" id="PF04565"/>
    </source>
</evidence>
<evidence type="ECO:0000259" key="9">
    <source>
        <dbReference type="Pfam" id="PF00562"/>
    </source>
</evidence>
<dbReference type="Pfam" id="PF10385">
    <property type="entry name" value="RNA_pol_Rpb2_45"/>
    <property type="match status" value="1"/>
</dbReference>
<sequence>MLTRKKFFKQKIHVALPDLLELQTSSYQWLFKEGIRELLDEISPVSDFTGKLYELEFNDYALEEPKYDEETAKDKNLTYKAPLRCHVVLKNKFTKQNKESDVFFGDFPLMTNKGTFIINGIERVVVSQIVRSFGVLFVSDEIEGRKLFGAKIIPSRGAWLELETSNKDAIYVKIDRKRKIPITTFLRALGMTEAEIMAAFKDVNDNPDHDYVKATFEKDTVKDHDQSLVEVYKRIRPGDLATAETAQGFIEALFHNPKRYDLGKVGRYKLNQRLGIQVPNTVSNRILRLPDVIEVIAEIIRLNNDPNAQPDDIDNLKNRRIRAVGELVQSRLRVGFLRMERIIKDRMSVIEPEAITPAQLVNSRPITAILQEFFASSQLSQFMNQTNPLSEIEHERCLSATGPGGLSRERAGFEVRDVHSSHYGRICPIETPEGPNIGLVGYLATYGKINEFGFIETPYLVVEHKAGKARVTSKVVYLDAAAEEKAIIAPSSAKVGDDGYFPEAKIIVRKASHPTIDKVENIQYMDVSPKQTVSLATALIPFVEHDDATRASMGSNMERQAVPLVRPKAALVGTGMESELAKYSGRTITAEQDGTVAYVSSTQIRVKEKNQRKDTIYNLKKFVRSNQATCITQRPIVKTGERIKKSQVIADSYATDGGELALGRDVLCAFMSFEGGNFEDAIIISERLLKEDYYTSIHIEKYAVEVRDTKLGPELLTRDIPNVGEEALANLDGEGIIIVGAEVTAGAILVGKITPKGETELTAEEKLLRAIFGEKAKEVKDSSLRLPHGERGKIVAVKIFRKDLGDELATGVYEMVEVLVAQLRKVSVGDKLAGRHGNKGVISKILPEEEMPYLPDGTPVDVVLNPLGVISRMNLGQILETHLGWAAKNLGYYVENPVFEGVDFTTIQDELEKAGLPRDGKIQLYDGKTGELFDQKTTVGYINLMKLCHMVDDKMHARSTGPYSMITQQPLGGKAQFGGQRFGEMEVWALEAYGAAHTLQEMLTIKSDDVIGRSKAYEAIIKGEAIQKPSTPASFNVLIKELQGLGLSVCMLGGKSGVRWHRNKTTIKMPAKATLPKSQPKEPLEEKLTQRVDTIKPFEIKKAAIAKERKTQRAGSK</sequence>
<dbReference type="GO" id="GO:0003899">
    <property type="term" value="F:DNA-directed RNA polymerase activity"/>
    <property type="evidence" value="ECO:0007669"/>
    <property type="project" value="UniProtKB-UniRule"/>
</dbReference>
<comment type="subunit">
    <text evidence="6 8">The RNAP catalytic core consists of 2 alpha, 1 beta, 1 beta' and 1 omega subunit. When a sigma factor is associated with the core the holoenzyme is formed, which can initiate transcription.</text>
</comment>
<feature type="domain" description="RNA polymerase Rpb2" evidence="13">
    <location>
        <begin position="381"/>
        <end position="449"/>
    </location>
</feature>
<dbReference type="Gene3D" id="2.40.50.100">
    <property type="match status" value="1"/>
</dbReference>
<protein>
    <recommendedName>
        <fullName evidence="6 8">DNA-directed RNA polymerase subunit beta</fullName>
        <shortName evidence="6">RNAP subunit beta</shortName>
        <ecNumber evidence="6 8">2.7.7.6</ecNumber>
    </recommendedName>
    <alternativeName>
        <fullName evidence="6">RNA polymerase subunit beta</fullName>
    </alternativeName>
    <alternativeName>
        <fullName evidence="6">Transcriptase subunit beta</fullName>
    </alternativeName>
</protein>